<feature type="region of interest" description="Disordered" evidence="1">
    <location>
        <begin position="144"/>
        <end position="174"/>
    </location>
</feature>
<dbReference type="Gene3D" id="1.10.238.10">
    <property type="entry name" value="EF-hand"/>
    <property type="match status" value="1"/>
</dbReference>
<feature type="compositionally biased region" description="Basic and acidic residues" evidence="1">
    <location>
        <begin position="302"/>
        <end position="324"/>
    </location>
</feature>
<dbReference type="SUPFAM" id="SSF47473">
    <property type="entry name" value="EF-hand"/>
    <property type="match status" value="1"/>
</dbReference>
<feature type="compositionally biased region" description="Basic and acidic residues" evidence="1">
    <location>
        <begin position="409"/>
        <end position="418"/>
    </location>
</feature>
<dbReference type="EMBL" id="JBBJCI010000249">
    <property type="protein sequence ID" value="KAK7237559.1"/>
    <property type="molecule type" value="Genomic_DNA"/>
</dbReference>
<organism evidence="2 3">
    <name type="scientific">Aureococcus anophagefferens</name>
    <name type="common">Harmful bloom alga</name>
    <dbReference type="NCBI Taxonomy" id="44056"/>
    <lineage>
        <taxon>Eukaryota</taxon>
        <taxon>Sar</taxon>
        <taxon>Stramenopiles</taxon>
        <taxon>Ochrophyta</taxon>
        <taxon>Pelagophyceae</taxon>
        <taxon>Pelagomonadales</taxon>
        <taxon>Pelagomonadaceae</taxon>
        <taxon>Aureococcus</taxon>
    </lineage>
</organism>
<evidence type="ECO:0000313" key="3">
    <source>
        <dbReference type="Proteomes" id="UP001363151"/>
    </source>
</evidence>
<reference evidence="2 3" key="1">
    <citation type="submission" date="2024-03" db="EMBL/GenBank/DDBJ databases">
        <title>Aureococcus anophagefferens CCMP1851 and Kratosvirus quantuckense: Draft genome of a second virus-susceptible host strain in the model system.</title>
        <authorList>
            <person name="Chase E."/>
            <person name="Truchon A.R."/>
            <person name="Schepens W."/>
            <person name="Wilhelm S.W."/>
        </authorList>
    </citation>
    <scope>NUCLEOTIDE SEQUENCE [LARGE SCALE GENOMIC DNA]</scope>
    <source>
        <strain evidence="2 3">CCMP1851</strain>
    </source>
</reference>
<feature type="region of interest" description="Disordered" evidence="1">
    <location>
        <begin position="338"/>
        <end position="422"/>
    </location>
</feature>
<name>A0ABR1FSR0_AURAN</name>
<comment type="caution">
    <text evidence="2">The sequence shown here is derived from an EMBL/GenBank/DDBJ whole genome shotgun (WGS) entry which is preliminary data.</text>
</comment>
<keyword evidence="3" id="KW-1185">Reference proteome</keyword>
<accession>A0ABR1FSR0</accession>
<protein>
    <recommendedName>
        <fullName evidence="4">Calmodulin</fullName>
    </recommendedName>
</protein>
<gene>
    <name evidence="2" type="ORF">SO694_000990107</name>
</gene>
<dbReference type="InterPro" id="IPR011992">
    <property type="entry name" value="EF-hand-dom_pair"/>
</dbReference>
<sequence>MENVNASSSDRWTTTEALKTLFLSLAPDAEGRVSGTKIRAWVATRYAEALDTASLVDSWDEADTTKRGSLDEAEFLVFAAALEAAAARVAAKLAASPLFLRSLLVAPVVAGGGAYDARQRVALQKAAGFLGFEEGWLAPLERRARDGAQRRTGGRRETGVGAGDDRRAGDFGFHRRSGRAEQALTVCVASLGRSAEPTDYAEAYGAAPPADAPLRRRLRRFVQQRDCSSVAGRCRQGRRAAPLRPGQQKGDSTSLQRLDVTFGDERGAKRRESRVSKLVGKMYADQKGDDVEATAKELLELPKGELLDARPADPPRDARADGAARDALAASVRAFVEERPAAAESTTPRRRRRASPTGVVEEDVEVAAIVPAAQGVRWPRTRSSRAGSLDDDDDDETEAEDAAAAAARMEADASRLRESGLVFDEAEAALGGSRR</sequence>
<evidence type="ECO:0008006" key="4">
    <source>
        <dbReference type="Google" id="ProtNLM"/>
    </source>
</evidence>
<evidence type="ECO:0000256" key="1">
    <source>
        <dbReference type="SAM" id="MobiDB-lite"/>
    </source>
</evidence>
<feature type="compositionally biased region" description="Acidic residues" evidence="1">
    <location>
        <begin position="389"/>
        <end position="401"/>
    </location>
</feature>
<feature type="compositionally biased region" description="Basic and acidic residues" evidence="1">
    <location>
        <begin position="144"/>
        <end position="173"/>
    </location>
</feature>
<dbReference type="Proteomes" id="UP001363151">
    <property type="component" value="Unassembled WGS sequence"/>
</dbReference>
<feature type="region of interest" description="Disordered" evidence="1">
    <location>
        <begin position="302"/>
        <end position="325"/>
    </location>
</feature>
<feature type="region of interest" description="Disordered" evidence="1">
    <location>
        <begin position="233"/>
        <end position="254"/>
    </location>
</feature>
<evidence type="ECO:0000313" key="2">
    <source>
        <dbReference type="EMBL" id="KAK7237559.1"/>
    </source>
</evidence>
<proteinExistence type="predicted"/>